<feature type="domain" description="tRNA uridine 5-carboxymethylaminomethyl modification enzyme C-terminal subdomain" evidence="7">
    <location>
        <begin position="575"/>
        <end position="642"/>
    </location>
</feature>
<evidence type="ECO:0000313" key="9">
    <source>
        <dbReference type="Proteomes" id="UP000309601"/>
    </source>
</evidence>
<evidence type="ECO:0000259" key="7">
    <source>
        <dbReference type="SMART" id="SM01228"/>
    </source>
</evidence>
<evidence type="ECO:0000256" key="6">
    <source>
        <dbReference type="SAM" id="MobiDB-lite"/>
    </source>
</evidence>
<dbReference type="InterPro" id="IPR004416">
    <property type="entry name" value="MnmG"/>
</dbReference>
<dbReference type="Pfam" id="PF01134">
    <property type="entry name" value="GIDA"/>
    <property type="match status" value="1"/>
</dbReference>
<feature type="compositionally biased region" description="Low complexity" evidence="6">
    <location>
        <begin position="667"/>
        <end position="707"/>
    </location>
</feature>
<dbReference type="Gene3D" id="3.50.50.60">
    <property type="entry name" value="FAD/NAD(P)-binding domain"/>
    <property type="match status" value="2"/>
</dbReference>
<dbReference type="InterPro" id="IPR047001">
    <property type="entry name" value="MnmG_C_subdom"/>
</dbReference>
<organism evidence="8 9">
    <name type="scientific">Wallemia mellicola</name>
    <dbReference type="NCBI Taxonomy" id="1708541"/>
    <lineage>
        <taxon>Eukaryota</taxon>
        <taxon>Fungi</taxon>
        <taxon>Dikarya</taxon>
        <taxon>Basidiomycota</taxon>
        <taxon>Wallemiomycotina</taxon>
        <taxon>Wallemiomycetes</taxon>
        <taxon>Wallemiales</taxon>
        <taxon>Wallemiaceae</taxon>
        <taxon>Wallemia</taxon>
    </lineage>
</organism>
<reference evidence="8 9" key="1">
    <citation type="submission" date="2019-03" db="EMBL/GenBank/DDBJ databases">
        <title>Sequencing 25 genomes of Wallemia mellicola.</title>
        <authorList>
            <person name="Gostincar C."/>
        </authorList>
    </citation>
    <scope>NUCLEOTIDE SEQUENCE [LARGE SCALE GENOMIC DNA]</scope>
    <source>
        <strain evidence="8 9">EXF-1274</strain>
    </source>
</reference>
<comment type="similarity">
    <text evidence="2">Belongs to the MnmG family.</text>
</comment>
<dbReference type="FunFam" id="3.50.50.60:FF:000082">
    <property type="entry name" value="protein MTO1 homolog, mitochondrial isoform X1"/>
    <property type="match status" value="1"/>
</dbReference>
<feature type="compositionally biased region" description="Acidic residues" evidence="6">
    <location>
        <begin position="802"/>
        <end position="823"/>
    </location>
</feature>
<dbReference type="PANTHER" id="PTHR11806">
    <property type="entry name" value="GLUCOSE INHIBITED DIVISION PROTEIN A"/>
    <property type="match status" value="1"/>
</dbReference>
<dbReference type="GO" id="GO:0050660">
    <property type="term" value="F:flavin adenine dinucleotide binding"/>
    <property type="evidence" value="ECO:0007669"/>
    <property type="project" value="InterPro"/>
</dbReference>
<evidence type="ECO:0000256" key="2">
    <source>
        <dbReference type="ARBA" id="ARBA00007653"/>
    </source>
</evidence>
<dbReference type="SMART" id="SM01228">
    <property type="entry name" value="GIDA_assoc_3"/>
    <property type="match status" value="1"/>
</dbReference>
<dbReference type="InterPro" id="IPR002218">
    <property type="entry name" value="MnmG-rel"/>
</dbReference>
<dbReference type="InterPro" id="IPR020595">
    <property type="entry name" value="MnmG-rel_CS"/>
</dbReference>
<dbReference type="Pfam" id="PF21680">
    <property type="entry name" value="GIDA_C_1st"/>
    <property type="match status" value="1"/>
</dbReference>
<feature type="compositionally biased region" description="Low complexity" evidence="6">
    <location>
        <begin position="845"/>
        <end position="863"/>
    </location>
</feature>
<dbReference type="InterPro" id="IPR044920">
    <property type="entry name" value="MnmG_C_subdom_sf"/>
</dbReference>
<feature type="compositionally biased region" description="Basic and acidic residues" evidence="6">
    <location>
        <begin position="714"/>
        <end position="726"/>
    </location>
</feature>
<dbReference type="PROSITE" id="PS01280">
    <property type="entry name" value="GIDA_1"/>
    <property type="match status" value="1"/>
</dbReference>
<evidence type="ECO:0000256" key="5">
    <source>
        <dbReference type="ARBA" id="ARBA00054993"/>
    </source>
</evidence>
<dbReference type="PROSITE" id="PS01281">
    <property type="entry name" value="GIDA_2"/>
    <property type="match status" value="1"/>
</dbReference>
<feature type="region of interest" description="Disordered" evidence="6">
    <location>
        <begin position="665"/>
        <end position="915"/>
    </location>
</feature>
<protein>
    <submittedName>
        <fullName evidence="8">Glucose-inhibited division protein A subfamily</fullName>
    </submittedName>
</protein>
<feature type="compositionally biased region" description="Acidic residues" evidence="6">
    <location>
        <begin position="864"/>
        <end position="881"/>
    </location>
</feature>
<comment type="caution">
    <text evidence="8">The sequence shown here is derived from an EMBL/GenBank/DDBJ whole genome shotgun (WGS) entry which is preliminary data.</text>
</comment>
<dbReference type="InterPro" id="IPR026904">
    <property type="entry name" value="MnmG_C"/>
</dbReference>
<dbReference type="HAMAP" id="MF_00129">
    <property type="entry name" value="MnmG_GidA"/>
    <property type="match status" value="1"/>
</dbReference>
<dbReference type="InterPro" id="IPR049312">
    <property type="entry name" value="GIDA_C_N"/>
</dbReference>
<dbReference type="SUPFAM" id="SSF51905">
    <property type="entry name" value="FAD/NAD(P)-binding domain"/>
    <property type="match status" value="1"/>
</dbReference>
<dbReference type="Gene3D" id="1.10.150.570">
    <property type="entry name" value="GidA associated domain, C-terminal subdomain"/>
    <property type="match status" value="1"/>
</dbReference>
<feature type="compositionally biased region" description="Acidic residues" evidence="6">
    <location>
        <begin position="727"/>
        <end position="755"/>
    </location>
</feature>
<proteinExistence type="inferred from homology"/>
<dbReference type="GO" id="GO:0002098">
    <property type="term" value="P:tRNA wobble uridine modification"/>
    <property type="evidence" value="ECO:0007669"/>
    <property type="project" value="InterPro"/>
</dbReference>
<name>A0AB38MUK1_9BASI</name>
<evidence type="ECO:0000256" key="4">
    <source>
        <dbReference type="ARBA" id="ARBA00022827"/>
    </source>
</evidence>
<dbReference type="Pfam" id="PF13932">
    <property type="entry name" value="SAM_GIDA_C"/>
    <property type="match status" value="1"/>
</dbReference>
<dbReference type="AlphaFoldDB" id="A0AB38MUK1"/>
<comment type="function">
    <text evidence="5">Component of the MSS1-MTO1 complex that catalyzes the 5-carboxymethylaminomethyluridine (cmnm(5)U) modification at the 34th wobble position (U34) of mitochondrial tRNAs.</text>
</comment>
<dbReference type="GO" id="GO:0005737">
    <property type="term" value="C:cytoplasm"/>
    <property type="evidence" value="ECO:0007669"/>
    <property type="project" value="UniProtKB-ARBA"/>
</dbReference>
<keyword evidence="4" id="KW-0274">FAD</keyword>
<keyword evidence="3" id="KW-0285">Flavoprotein</keyword>
<accession>A0AB38MUK1</accession>
<evidence type="ECO:0000256" key="3">
    <source>
        <dbReference type="ARBA" id="ARBA00022630"/>
    </source>
</evidence>
<feature type="compositionally biased region" description="Acidic residues" evidence="6">
    <location>
        <begin position="832"/>
        <end position="844"/>
    </location>
</feature>
<dbReference type="GO" id="GO:0030488">
    <property type="term" value="P:tRNA methylation"/>
    <property type="evidence" value="ECO:0007669"/>
    <property type="project" value="TreeGrafter"/>
</dbReference>
<comment type="cofactor">
    <cofactor evidence="1">
        <name>FAD</name>
        <dbReference type="ChEBI" id="CHEBI:57692"/>
    </cofactor>
</comment>
<dbReference type="EMBL" id="SPRW01000023">
    <property type="protein sequence ID" value="TIC65123.1"/>
    <property type="molecule type" value="Genomic_DNA"/>
</dbReference>
<dbReference type="PANTHER" id="PTHR11806:SF0">
    <property type="entry name" value="PROTEIN MTO1 HOMOLOG, MITOCHONDRIAL"/>
    <property type="match status" value="1"/>
</dbReference>
<evidence type="ECO:0000256" key="1">
    <source>
        <dbReference type="ARBA" id="ARBA00001974"/>
    </source>
</evidence>
<gene>
    <name evidence="8" type="ORF">E3Q02_02320</name>
</gene>
<dbReference type="InterPro" id="IPR040131">
    <property type="entry name" value="MnmG_N"/>
</dbReference>
<dbReference type="Proteomes" id="UP000309601">
    <property type="component" value="Unassembled WGS sequence"/>
</dbReference>
<dbReference type="FunFam" id="3.50.50.60:FF:000002">
    <property type="entry name" value="tRNA uridine 5-carboxymethylaminomethyl modification enzyme MnmG"/>
    <property type="match status" value="1"/>
</dbReference>
<sequence length="915" mass="101071">MILRSAYRQTKQARSFATEALSSYDVCVIGGGHAGSEAAAASARTGARTVLLTHNPDTIGVMSCNPSLGGIGKGTLVREVDALDGIMGKIGDVSGCMYKMLNRSKGPAVYGPRAQIDRELYKSNIQNTLKNTKCLDIQAGSVHDLIFSHENLTKSGAWGEVRGVRLDNGQVIPCKQVVLCTGTFLDGEIHIGMKSIKAGRKGDPASPRAGLSESLRQAGFALGRLKTGTPARLKRETINFSNMIEQEGDTSPEPFSFLNKSVHLEKDQIKCYQTHTTPVTHDIIRQNLHKTFHIRETIKGPRYCPSIEAKIIRFHTRDSHNIWLEPEGFDSDVIYPNGISTTLPEEDQEKMIRSIPGLEKAEMIMPGYGVEYDHIDARELSATLETKRIPGLYLAGQINGTTGYEEAGAQGVLAGLNAGLAAQNKSPLVLTRADGYIGVMVDDLITRGAQEPYRMFTARSEYRLTLRADNADTRLTQKGYEVGAVSESRYTVFDSNKREMNKATEILESLRMSPEKWRDRGILVNLDGKSRSAYDMLTFKKVGTQIRPTVDDMIQHLPELANIDPRMRERVTVEAMYKPHLKRQNADLRAFMSEETLSLDPNLDYDSVPTLSNEVRERLKMVQPLSIMRLSVALGIIAVLAAQVTAQAGPLDALGKLAGGLIPGGDSSSSPAAQPSPTSSATPTQSPTSKPSSSTTPTPSPSSSTEEAQSEEPVAERQESSDVEPVKEDDEQETTEEDVQPAEEQVDQQQDEQPADEQTQQVEQSADEQAQPAEEPQIDEQPAAGEQQDEQSVEEQQQQDEQPAEEPQDEQQAEEQQQDEQPAEEQQQQDEQQAEEQQQDEQPAEEQQQQDEQPAEEQQQQDEQSAEEPQAEEQQQDEQATEEQPAKRGTSNFMRGYKRLTRSLKRSAPGSRKIN</sequence>
<evidence type="ECO:0000313" key="8">
    <source>
        <dbReference type="EMBL" id="TIC65123.1"/>
    </source>
</evidence>
<dbReference type="NCBIfam" id="TIGR00136">
    <property type="entry name" value="mnmG_gidA"/>
    <property type="match status" value="1"/>
</dbReference>
<dbReference type="InterPro" id="IPR036188">
    <property type="entry name" value="FAD/NAD-bd_sf"/>
</dbReference>
<feature type="compositionally biased region" description="Basic residues" evidence="6">
    <location>
        <begin position="896"/>
        <end position="905"/>
    </location>
</feature>